<accession>A0A4R4P556</accession>
<keyword evidence="3" id="KW-1185">Reference proteome</keyword>
<protein>
    <submittedName>
        <fullName evidence="2">Uncharacterized protein</fullName>
    </submittedName>
</protein>
<dbReference type="OrthoDB" id="3483934at2"/>
<dbReference type="Proteomes" id="UP000295431">
    <property type="component" value="Unassembled WGS sequence"/>
</dbReference>
<dbReference type="AlphaFoldDB" id="A0A4R4P556"/>
<evidence type="ECO:0000313" key="3">
    <source>
        <dbReference type="Proteomes" id="UP000295431"/>
    </source>
</evidence>
<comment type="caution">
    <text evidence="2">The sequence shown here is derived from an EMBL/GenBank/DDBJ whole genome shotgun (WGS) entry which is preliminary data.</text>
</comment>
<name>A0A4R4P556_9ACTN</name>
<sequence>MSETEDTGRAAPVPDEANEADAAEQRAALDEYGAAEGAPLPEDANDADAAEQRAALDEEDQRVGAAPMPDEANDADVAEQRREVRLDEDEYR</sequence>
<feature type="region of interest" description="Disordered" evidence="1">
    <location>
        <begin position="1"/>
        <end position="92"/>
    </location>
</feature>
<reference evidence="2 3" key="1">
    <citation type="submission" date="2019-03" db="EMBL/GenBank/DDBJ databases">
        <title>Draft genome sequences of novel Actinobacteria.</title>
        <authorList>
            <person name="Sahin N."/>
            <person name="Ay H."/>
            <person name="Saygin H."/>
        </authorList>
    </citation>
    <scope>NUCLEOTIDE SEQUENCE [LARGE SCALE GENOMIC DNA]</scope>
    <source>
        <strain evidence="2 3">DSM 45347</strain>
    </source>
</reference>
<proteinExistence type="predicted"/>
<gene>
    <name evidence="2" type="ORF">E1284_10435</name>
</gene>
<evidence type="ECO:0000256" key="1">
    <source>
        <dbReference type="SAM" id="MobiDB-lite"/>
    </source>
</evidence>
<dbReference type="RefSeq" id="WP_131938825.1">
    <property type="nucleotide sequence ID" value="NZ_BAAAMX010000017.1"/>
</dbReference>
<organism evidence="2 3">
    <name type="scientific">Actinomadura bangladeshensis</name>
    <dbReference type="NCBI Taxonomy" id="453573"/>
    <lineage>
        <taxon>Bacteria</taxon>
        <taxon>Bacillati</taxon>
        <taxon>Actinomycetota</taxon>
        <taxon>Actinomycetes</taxon>
        <taxon>Streptosporangiales</taxon>
        <taxon>Thermomonosporaceae</taxon>
        <taxon>Actinomadura</taxon>
    </lineage>
</organism>
<evidence type="ECO:0000313" key="2">
    <source>
        <dbReference type="EMBL" id="TDC17059.1"/>
    </source>
</evidence>
<dbReference type="EMBL" id="SMJW01000039">
    <property type="protein sequence ID" value="TDC17059.1"/>
    <property type="molecule type" value="Genomic_DNA"/>
</dbReference>